<dbReference type="Gene3D" id="1.20.1280.50">
    <property type="match status" value="1"/>
</dbReference>
<dbReference type="GeneID" id="105168978"/>
<name>A0A6I9TRX8_SESIN</name>
<organism evidence="2 3">
    <name type="scientific">Sesamum indicum</name>
    <name type="common">Oriental sesame</name>
    <name type="synonym">Sesamum orientale</name>
    <dbReference type="NCBI Taxonomy" id="4182"/>
    <lineage>
        <taxon>Eukaryota</taxon>
        <taxon>Viridiplantae</taxon>
        <taxon>Streptophyta</taxon>
        <taxon>Embryophyta</taxon>
        <taxon>Tracheophyta</taxon>
        <taxon>Spermatophyta</taxon>
        <taxon>Magnoliopsida</taxon>
        <taxon>eudicotyledons</taxon>
        <taxon>Gunneridae</taxon>
        <taxon>Pentapetalae</taxon>
        <taxon>asterids</taxon>
        <taxon>lamiids</taxon>
        <taxon>Lamiales</taxon>
        <taxon>Pedaliaceae</taxon>
        <taxon>Sesamum</taxon>
    </lineage>
</organism>
<evidence type="ECO:0000313" key="2">
    <source>
        <dbReference type="Proteomes" id="UP000504604"/>
    </source>
</evidence>
<sequence>MDPGSNSSQDSSANMEKIAKKEDVETNIDRLTELPEPLIIRILSFLEMKDAVNTDTVAKSLRHLWTHVDSIVFFFNAMPNGDYIERFIAFADRTMPRCACPNIKKFVLHFYHDPGAENGPFLNEMFFNWVHRAFENNVEFLGLQINDLTIEPPEWFYQSLFLIRLKLYDVILGSSFVRQIDWPSLRSLNLKRVEINNEQMAQLLSGCPQLDTMVLDRVSHIITSLNFTSKSMKTLKLIHLDRDDDEIPLQIKASWLQELIMTKEFWGFNCHFLNMSSMRKADLSFTVLGVDTDEYWVDVQRFNVATELLKTVCNVEELVIGPVLILVRLLLHNSDTFVNHIPHIERALTFLHLNLGMRTYFKINYKMLIWIMHL</sequence>
<reference evidence="3" key="2">
    <citation type="submission" date="2025-08" db="UniProtKB">
        <authorList>
            <consortium name="RefSeq"/>
        </authorList>
    </citation>
    <scope>IDENTIFICATION</scope>
</reference>
<proteinExistence type="predicted"/>
<dbReference type="InterPro" id="IPR032675">
    <property type="entry name" value="LRR_dom_sf"/>
</dbReference>
<dbReference type="InParanoid" id="A0A6I9TRX8"/>
<dbReference type="PANTHER" id="PTHR31293">
    <property type="entry name" value="RNI-LIKE SUPERFAMILY PROTEIN"/>
    <property type="match status" value="1"/>
</dbReference>
<protein>
    <submittedName>
        <fullName evidence="3">F-box/LRR-repeat protein At3g03360-like</fullName>
    </submittedName>
</protein>
<dbReference type="Proteomes" id="UP000504604">
    <property type="component" value="Linkage group LG8"/>
</dbReference>
<keyword evidence="2" id="KW-1185">Reference proteome</keyword>
<dbReference type="SUPFAM" id="SSF52047">
    <property type="entry name" value="RNI-like"/>
    <property type="match status" value="1"/>
</dbReference>
<dbReference type="SUPFAM" id="SSF81383">
    <property type="entry name" value="F-box domain"/>
    <property type="match status" value="1"/>
</dbReference>
<accession>A0A6I9TRX8</accession>
<dbReference type="InterPro" id="IPR001810">
    <property type="entry name" value="F-box_dom"/>
</dbReference>
<dbReference type="Gramene" id="SIN_1022775.t">
    <property type="protein sequence ID" value="SIN_1022775.t.cds1"/>
    <property type="gene ID" value="SIN_1022775"/>
</dbReference>
<dbReference type="InterPro" id="IPR036047">
    <property type="entry name" value="F-box-like_dom_sf"/>
</dbReference>
<feature type="domain" description="F-box" evidence="1">
    <location>
        <begin position="28"/>
        <end position="78"/>
    </location>
</feature>
<dbReference type="PANTHER" id="PTHR31293:SF12">
    <property type="entry name" value="RNI-LIKE SUPERFAMILY PROTEIN"/>
    <property type="match status" value="1"/>
</dbReference>
<dbReference type="KEGG" id="sind:105168978"/>
<reference evidence="3" key="1">
    <citation type="journal article" date="2012" name="BMC Genomics">
        <title>Development and validation of genic-SSR markers in sesame by RNA-seq.</title>
        <authorList>
            <person name="Zhang H."/>
            <person name="Wei L."/>
            <person name="Miao H."/>
            <person name="Zhang T."/>
            <person name="Wang C."/>
        </authorList>
    </citation>
    <scope>NUCLEOTIDE SEQUENCE</scope>
</reference>
<dbReference type="PROSITE" id="PS50181">
    <property type="entry name" value="FBOX"/>
    <property type="match status" value="1"/>
</dbReference>
<dbReference type="AlphaFoldDB" id="A0A6I9TRX8"/>
<dbReference type="RefSeq" id="XP_011087514.1">
    <property type="nucleotide sequence ID" value="XM_011089212.2"/>
</dbReference>
<dbReference type="Gene3D" id="3.80.10.10">
    <property type="entry name" value="Ribonuclease Inhibitor"/>
    <property type="match status" value="1"/>
</dbReference>
<dbReference type="InterPro" id="IPR055411">
    <property type="entry name" value="LRR_FXL15/At3g58940/PEG3-like"/>
</dbReference>
<dbReference type="InterPro" id="IPR055294">
    <property type="entry name" value="FBL60-like"/>
</dbReference>
<dbReference type="OrthoDB" id="1273735at2759"/>
<evidence type="ECO:0000313" key="3">
    <source>
        <dbReference type="RefSeq" id="XP_011087514.1"/>
    </source>
</evidence>
<evidence type="ECO:0000259" key="1">
    <source>
        <dbReference type="PROSITE" id="PS50181"/>
    </source>
</evidence>
<gene>
    <name evidence="3" type="primary">LOC105168978</name>
</gene>
<dbReference type="Pfam" id="PF24758">
    <property type="entry name" value="LRR_At5g56370"/>
    <property type="match status" value="1"/>
</dbReference>